<comment type="caution">
    <text evidence="2">The sequence shown here is derived from an EMBL/GenBank/DDBJ whole genome shotgun (WGS) entry which is preliminary data.</text>
</comment>
<gene>
    <name evidence="2" type="ORF">EVJ46_07115</name>
</gene>
<accession>A0A519BFC9</accession>
<dbReference type="AlphaFoldDB" id="A0A519BFC9"/>
<keyword evidence="1" id="KW-0812">Transmembrane</keyword>
<sequence>MNLTKRILEQSEHKKDKKTLKISEDFHKNYKEQTKKDNIFRNGMYINNSGFTLIELVMTILLTGIMAVGLYQVIMFGINNYVSNENSLYMSNSLSNASSVIRKNAEEAAMPPTTNQPPVPSAGAICPLASNSLNDISSNVNGFSGPIILACADGSVPAPSANSSQQTCTACLPGESSPCEPSEIAFYKYTPPTVIAGGSNEELIVFCINNDVLYKQVTTSNGTTTDYPVANNIGSINFQ</sequence>
<feature type="transmembrane region" description="Helical" evidence="1">
    <location>
        <begin position="51"/>
        <end position="74"/>
    </location>
</feature>
<keyword evidence="1" id="KW-0472">Membrane</keyword>
<evidence type="ECO:0000313" key="3">
    <source>
        <dbReference type="Proteomes" id="UP000316562"/>
    </source>
</evidence>
<reference evidence="2 3" key="1">
    <citation type="journal article" date="2019" name="ISME J.">
        <title>Insights into ecological role of a new deltaproteobacterial order Candidatus Acidulodesulfobacterales by metagenomics and metatranscriptomics.</title>
        <authorList>
            <person name="Tan S."/>
            <person name="Liu J."/>
            <person name="Fang Y."/>
            <person name="Hedlund B.P."/>
            <person name="Lian Z.H."/>
            <person name="Huang L.Y."/>
            <person name="Li J.T."/>
            <person name="Huang L.N."/>
            <person name="Li W.J."/>
            <person name="Jiang H.C."/>
            <person name="Dong H.L."/>
            <person name="Shu W.S."/>
        </authorList>
    </citation>
    <scope>NUCLEOTIDE SEQUENCE [LARGE SCALE GENOMIC DNA]</scope>
    <source>
        <strain evidence="2">AP2</strain>
    </source>
</reference>
<protein>
    <submittedName>
        <fullName evidence="2">Prepilin-type N-terminal cleavage/methylation domain-containing protein</fullName>
    </submittedName>
</protein>
<dbReference type="EMBL" id="SGBC01000003">
    <property type="protein sequence ID" value="RZD15959.1"/>
    <property type="molecule type" value="Genomic_DNA"/>
</dbReference>
<dbReference type="PROSITE" id="PS00409">
    <property type="entry name" value="PROKAR_NTER_METHYL"/>
    <property type="match status" value="1"/>
</dbReference>
<dbReference type="Pfam" id="PF07963">
    <property type="entry name" value="N_methyl"/>
    <property type="match status" value="1"/>
</dbReference>
<evidence type="ECO:0000313" key="2">
    <source>
        <dbReference type="EMBL" id="RZD15959.1"/>
    </source>
</evidence>
<dbReference type="Proteomes" id="UP000316562">
    <property type="component" value="Unassembled WGS sequence"/>
</dbReference>
<name>A0A519BFC9_ACIG2</name>
<dbReference type="NCBIfam" id="TIGR02532">
    <property type="entry name" value="IV_pilin_GFxxxE"/>
    <property type="match status" value="1"/>
</dbReference>
<evidence type="ECO:0000256" key="1">
    <source>
        <dbReference type="SAM" id="Phobius"/>
    </source>
</evidence>
<keyword evidence="1" id="KW-1133">Transmembrane helix</keyword>
<dbReference type="InterPro" id="IPR012902">
    <property type="entry name" value="N_methyl_site"/>
</dbReference>
<organism evidence="2 3">
    <name type="scientific">Acididesulfobacter guangdongensis</name>
    <dbReference type="NCBI Taxonomy" id="2597225"/>
    <lineage>
        <taxon>Bacteria</taxon>
        <taxon>Deltaproteobacteria</taxon>
        <taxon>Candidatus Acidulodesulfobacterales</taxon>
        <taxon>Candidatus Acididesulfobacter</taxon>
    </lineage>
</organism>
<proteinExistence type="predicted"/>